<dbReference type="InterPro" id="IPR045140">
    <property type="entry name" value="SHCBP1-like"/>
</dbReference>
<comment type="subunit">
    <text evidence="9">Interacts directly with isoform p52shc of SHC1 via its SH2 domain. Interacts with TRIM71; leading to enhanced SHCBP1 protein stability. Interacts with both members of the centralspindlin complex, KIF23 and RACGAP1.</text>
</comment>
<reference evidence="12" key="1">
    <citation type="submission" date="2019-10" db="EMBL/GenBank/DDBJ databases">
        <title>The sequence and de novo assembly of the wild yak genome.</title>
        <authorList>
            <person name="Liu Y."/>
        </authorList>
    </citation>
    <scope>NUCLEOTIDE SEQUENCE [LARGE SCALE GENOMIC DNA]</scope>
    <source>
        <strain evidence="12">WY2019</strain>
    </source>
</reference>
<evidence type="ECO:0000256" key="8">
    <source>
        <dbReference type="ARBA" id="ARBA00060052"/>
    </source>
</evidence>
<dbReference type="InterPro" id="IPR012334">
    <property type="entry name" value="Pectin_lyas_fold"/>
</dbReference>
<dbReference type="AlphaFoldDB" id="A0A6B0REG8"/>
<evidence type="ECO:0000256" key="2">
    <source>
        <dbReference type="ARBA" id="ARBA00004214"/>
    </source>
</evidence>
<dbReference type="PANTHER" id="PTHR14695">
    <property type="entry name" value="SHC SH2-DOMAIN BINDING PROTEIN 1-RELATED"/>
    <property type="match status" value="1"/>
</dbReference>
<dbReference type="CDD" id="cd04750">
    <property type="entry name" value="Commd2"/>
    <property type="match status" value="1"/>
</dbReference>
<evidence type="ECO:0000256" key="1">
    <source>
        <dbReference type="ARBA" id="ARBA00004186"/>
    </source>
</evidence>
<keyword evidence="6" id="KW-0007">Acetylation</keyword>
<keyword evidence="7" id="KW-0206">Cytoskeleton</keyword>
<gene>
    <name evidence="12" type="ORF">E5288_WYG003143</name>
</gene>
<keyword evidence="5" id="KW-0677">Repeat</keyword>
<dbReference type="Gene3D" id="2.160.20.10">
    <property type="entry name" value="Single-stranded right-handed beta-helix, Pectin lyase-like"/>
    <property type="match status" value="1"/>
</dbReference>
<accession>A0A6B0REG8</accession>
<dbReference type="InterPro" id="IPR017920">
    <property type="entry name" value="COMM"/>
</dbReference>
<name>A0A6B0REG8_9CETA</name>
<dbReference type="InterPro" id="IPR006626">
    <property type="entry name" value="PbH1"/>
</dbReference>
<dbReference type="Pfam" id="PF23762">
    <property type="entry name" value="SHCBP_N"/>
    <property type="match status" value="1"/>
</dbReference>
<evidence type="ECO:0000313" key="12">
    <source>
        <dbReference type="EMBL" id="MXQ86416.1"/>
    </source>
</evidence>
<evidence type="ECO:0000256" key="7">
    <source>
        <dbReference type="ARBA" id="ARBA00023212"/>
    </source>
</evidence>
<dbReference type="SUPFAM" id="SSF51126">
    <property type="entry name" value="Pectin lyase-like"/>
    <property type="match status" value="1"/>
</dbReference>
<dbReference type="PROSITE" id="PS51269">
    <property type="entry name" value="COMM"/>
    <property type="match status" value="1"/>
</dbReference>
<evidence type="ECO:0000256" key="9">
    <source>
        <dbReference type="ARBA" id="ARBA00063050"/>
    </source>
</evidence>
<dbReference type="GO" id="GO:0008543">
    <property type="term" value="P:fibroblast growth factor receptor signaling pathway"/>
    <property type="evidence" value="ECO:0007669"/>
    <property type="project" value="TreeGrafter"/>
</dbReference>
<evidence type="ECO:0000256" key="10">
    <source>
        <dbReference type="ARBA" id="ARBA00073380"/>
    </source>
</evidence>
<evidence type="ECO:0000256" key="6">
    <source>
        <dbReference type="ARBA" id="ARBA00022990"/>
    </source>
</evidence>
<keyword evidence="4" id="KW-0597">Phosphoprotein</keyword>
<evidence type="ECO:0000313" key="13">
    <source>
        <dbReference type="Proteomes" id="UP000322234"/>
    </source>
</evidence>
<dbReference type="InterPro" id="IPR039448">
    <property type="entry name" value="Beta_helix"/>
</dbReference>
<dbReference type="Proteomes" id="UP000322234">
    <property type="component" value="Unassembled WGS sequence"/>
</dbReference>
<feature type="domain" description="COMM" evidence="11">
    <location>
        <begin position="790"/>
        <end position="857"/>
    </location>
</feature>
<evidence type="ECO:0000259" key="11">
    <source>
        <dbReference type="PROSITE" id="PS51269"/>
    </source>
</evidence>
<dbReference type="InterPro" id="IPR011050">
    <property type="entry name" value="Pectin_lyase_fold/virulence"/>
</dbReference>
<keyword evidence="13" id="KW-1185">Reference proteome</keyword>
<dbReference type="SMART" id="SM00710">
    <property type="entry name" value="PbH1"/>
    <property type="match status" value="4"/>
</dbReference>
<dbReference type="Pfam" id="PF13229">
    <property type="entry name" value="Beta_helix"/>
    <property type="match status" value="1"/>
</dbReference>
<dbReference type="EMBL" id="VBQZ03000032">
    <property type="protein sequence ID" value="MXQ86416.1"/>
    <property type="molecule type" value="Genomic_DNA"/>
</dbReference>
<comment type="function">
    <text evidence="8">May play a role in signaling pathways governing cellular proliferation, cell growth and differentiation. May be a component of a novel signaling pathway downstream of Shc. Acts as a positive regulator of FGF signaling in neural progenitor cells.</text>
</comment>
<evidence type="ECO:0000256" key="5">
    <source>
        <dbReference type="ARBA" id="ARBA00022737"/>
    </source>
</evidence>
<comment type="caution">
    <text evidence="12">The sequence shown here is derived from an EMBL/GenBank/DDBJ whole genome shotgun (WGS) entry which is preliminary data.</text>
</comment>
<comment type="subcellular location">
    <subcellularLocation>
        <location evidence="1">Cytoplasm</location>
        <location evidence="1">Cytoskeleton</location>
        <location evidence="1">Spindle</location>
    </subcellularLocation>
    <subcellularLocation>
        <location evidence="2">Midbody</location>
    </subcellularLocation>
</comment>
<dbReference type="InterPro" id="IPR057508">
    <property type="entry name" value="SHCBP-like_N"/>
</dbReference>
<dbReference type="Pfam" id="PF07258">
    <property type="entry name" value="COMM_domain"/>
    <property type="match status" value="1"/>
</dbReference>
<dbReference type="PANTHER" id="PTHR14695:SF8">
    <property type="entry name" value="SHC SH2 DOMAIN-BINDING PROTEIN 1"/>
    <property type="match status" value="1"/>
</dbReference>
<keyword evidence="3" id="KW-0963">Cytoplasm</keyword>
<protein>
    <recommendedName>
        <fullName evidence="10">SHC SH2 domain-binding protein 1</fullName>
    </recommendedName>
</protein>
<dbReference type="GO" id="GO:0005819">
    <property type="term" value="C:spindle"/>
    <property type="evidence" value="ECO:0007669"/>
    <property type="project" value="UniProtKB-SubCell"/>
</dbReference>
<dbReference type="InterPro" id="IPR037354">
    <property type="entry name" value="Commd2"/>
</dbReference>
<dbReference type="FunFam" id="2.160.20.10:FF:000020">
    <property type="entry name" value="SHC SH2 domain-binding protein 1"/>
    <property type="match status" value="1"/>
</dbReference>
<evidence type="ECO:0000256" key="4">
    <source>
        <dbReference type="ARBA" id="ARBA00022553"/>
    </source>
</evidence>
<dbReference type="GO" id="GO:0030496">
    <property type="term" value="C:midbody"/>
    <property type="evidence" value="ECO:0007669"/>
    <property type="project" value="UniProtKB-SubCell"/>
</dbReference>
<proteinExistence type="predicted"/>
<evidence type="ECO:0000256" key="3">
    <source>
        <dbReference type="ARBA" id="ARBA00022490"/>
    </source>
</evidence>
<sequence length="866" mass="98466">MAPEPELPGWATEEELERLEKGLFENEDSCSDCSDRAKPGSSLQSFVPEGKTHFPEMFQTSQLLFYERFRAYQDYILADCKASEVKEFTAEFLEKVLEPSGWRAVWQTNVFEVLVEVTDVDFAALKAVVRLADPYLCESQVSAFTLECMKELLDLKEYRLPLQELWVVFDDSGLFDQTALAIEHVRFFYQNIWRSWDEEEEDEYDYFVRCVEPRLRLHYDILEDRVPSGLIVDYQNLLIQCEESYRKFLNLRSSLSNCNSDSEQENISMVEGLKLYSEIEQLKQKLKLIENPLLRYVFGYQKNSNIQAKGIRPNGRKITHVVSSTMMTGLLQSLLRDRLCPEPCKEEIEIQFHSDPLSAINACYEGDTVIVCPGHYVVHGAFSIADSIELEGYGLPDDIVIEKKGKGDTFVDCTGADIKISSMKFVQHDAVEGILIIHRGKTTLENCVLQCETTGVTVRTSAEFLMKNSDLYGAKGAGIEIYPGSKCTLSDNGIHHCKEGILIKDFLDEHYDIPKISMVNNVIHNNEGYGVVLVKPTIFSDLQEDAQDETEENKALKVQTSGEADVAERVDLEELIQCATGKMELYARAELSEQVEGNCEIVNELVAASTQKGQMKKKRLVIQAHVKKYSLDFFSDSISNIVIIMLKAPEVARVRLALHSEIGYPGKMLLDLSEEHKEHLAFLPKVDSAVVAEFGRIAVEFLRRGSNPKIYEGAARKLSVSSDTVQHGVEGLIYLLTESSKLMISELDFQDSVFILGFPEELNKLLLQLYLDNRKEIRTILSELAPDLPRYHSLEWRLDVQLASRSLRQQIKPSVTIKLHLNQNGDHNTQVLQTDPATLLHLVQQLEQALEEMKTNHCRRVVRNIK</sequence>
<organism evidence="12 13">
    <name type="scientific">Bos mutus</name>
    <name type="common">wild yak</name>
    <dbReference type="NCBI Taxonomy" id="72004"/>
    <lineage>
        <taxon>Eukaryota</taxon>
        <taxon>Metazoa</taxon>
        <taxon>Chordata</taxon>
        <taxon>Craniata</taxon>
        <taxon>Vertebrata</taxon>
        <taxon>Euteleostomi</taxon>
        <taxon>Mammalia</taxon>
        <taxon>Eutheria</taxon>
        <taxon>Laurasiatheria</taxon>
        <taxon>Artiodactyla</taxon>
        <taxon>Ruminantia</taxon>
        <taxon>Pecora</taxon>
        <taxon>Bovidae</taxon>
        <taxon>Bovinae</taxon>
        <taxon>Bos</taxon>
    </lineage>
</organism>